<evidence type="ECO:0000313" key="3">
    <source>
        <dbReference type="Proteomes" id="UP000254467"/>
    </source>
</evidence>
<dbReference type="Pfam" id="PF13455">
    <property type="entry name" value="MUG113"/>
    <property type="match status" value="1"/>
</dbReference>
<dbReference type="Proteomes" id="UP000254467">
    <property type="component" value="Unassembled WGS sequence"/>
</dbReference>
<gene>
    <name evidence="2" type="ORF">NCTC11862_01100</name>
</gene>
<proteinExistence type="predicted"/>
<feature type="domain" description="Bacteriophage T5 Orf172 DNA-binding" evidence="1">
    <location>
        <begin position="273"/>
        <end position="367"/>
    </location>
</feature>
<dbReference type="AlphaFoldDB" id="A0A376CM08"/>
<dbReference type="OrthoDB" id="9814995at2"/>
<dbReference type="RefSeq" id="WP_018582444.1">
    <property type="nucleotide sequence ID" value="NZ_LDYD01000006.1"/>
</dbReference>
<protein>
    <submittedName>
        <fullName evidence="2">T5orf172 domain-containing protein</fullName>
    </submittedName>
</protein>
<dbReference type="InterPro" id="IPR018306">
    <property type="entry name" value="Phage_T5_Orf172_DNA-bd"/>
</dbReference>
<evidence type="ECO:0000259" key="1">
    <source>
        <dbReference type="SMART" id="SM00974"/>
    </source>
</evidence>
<name>A0A376CM08_9CORY</name>
<evidence type="ECO:0000313" key="2">
    <source>
        <dbReference type="EMBL" id="STC69315.1"/>
    </source>
</evidence>
<sequence>MAHFDLSALDDLIADDTDGLLDAPKKPLPVTEVDRLRRSFQEINDFYREHGTEPSASTLVISERKLGARLTGIRSNLQKCEELADIDEFKLLEPEKVPETIDDILDDDFDLLDDDSGIFDVSNLPEAPRYDHDGDSAQRHKADNFEAFEPLFKAKHAELHDGSYTMIPFRGLPTIQEGTFFILGGVMLFVAEVHEPQLTKSGTRERTKERLRVIFENGTESSMYRQSLSIRLYEQNGRAIVRTGFDADEIGDADTETGHVYVLQSQSDDPAISGIPNLYKIGFSTTPVAKRIARAEKEPTYLMAPVEVIADYRVYNVRPSAIEALLHRVFSPVRLQISQVGVDGRTYDPSEWFVAPLYVVDQAITMIQTGEITQYIYSPEQQKLVHLE</sequence>
<keyword evidence="3" id="KW-1185">Reference proteome</keyword>
<dbReference type="EMBL" id="UFXQ01000001">
    <property type="protein sequence ID" value="STC69315.1"/>
    <property type="molecule type" value="Genomic_DNA"/>
</dbReference>
<dbReference type="SMART" id="SM00974">
    <property type="entry name" value="T5orf172"/>
    <property type="match status" value="1"/>
</dbReference>
<accession>A0A376CM08</accession>
<organism evidence="2 3">
    <name type="scientific">Corynebacterium pilosum</name>
    <dbReference type="NCBI Taxonomy" id="35756"/>
    <lineage>
        <taxon>Bacteria</taxon>
        <taxon>Bacillati</taxon>
        <taxon>Actinomycetota</taxon>
        <taxon>Actinomycetes</taxon>
        <taxon>Mycobacteriales</taxon>
        <taxon>Corynebacteriaceae</taxon>
        <taxon>Corynebacterium</taxon>
    </lineage>
</organism>
<dbReference type="STRING" id="35756.GCA_001044155_01189"/>
<reference evidence="2 3" key="1">
    <citation type="submission" date="2018-06" db="EMBL/GenBank/DDBJ databases">
        <authorList>
            <consortium name="Pathogen Informatics"/>
            <person name="Doyle S."/>
        </authorList>
    </citation>
    <scope>NUCLEOTIDE SEQUENCE [LARGE SCALE GENOMIC DNA]</scope>
    <source>
        <strain evidence="2 3">NCTC11862</strain>
    </source>
</reference>